<organism evidence="1 2">
    <name type="scientific">Scutellospora calospora</name>
    <dbReference type="NCBI Taxonomy" id="85575"/>
    <lineage>
        <taxon>Eukaryota</taxon>
        <taxon>Fungi</taxon>
        <taxon>Fungi incertae sedis</taxon>
        <taxon>Mucoromycota</taxon>
        <taxon>Glomeromycotina</taxon>
        <taxon>Glomeromycetes</taxon>
        <taxon>Diversisporales</taxon>
        <taxon>Gigasporaceae</taxon>
        <taxon>Scutellospora</taxon>
    </lineage>
</organism>
<accession>A0ACA9L4P4</accession>
<comment type="caution">
    <text evidence="1">The sequence shown here is derived from an EMBL/GenBank/DDBJ whole genome shotgun (WGS) entry which is preliminary data.</text>
</comment>
<dbReference type="EMBL" id="CAJVPM010004066">
    <property type="protein sequence ID" value="CAG8508684.1"/>
    <property type="molecule type" value="Genomic_DNA"/>
</dbReference>
<keyword evidence="2" id="KW-1185">Reference proteome</keyword>
<name>A0ACA9L4P4_9GLOM</name>
<reference evidence="1" key="1">
    <citation type="submission" date="2021-06" db="EMBL/GenBank/DDBJ databases">
        <authorList>
            <person name="Kallberg Y."/>
            <person name="Tangrot J."/>
            <person name="Rosling A."/>
        </authorList>
    </citation>
    <scope>NUCLEOTIDE SEQUENCE</scope>
    <source>
        <strain evidence="1">AU212A</strain>
    </source>
</reference>
<sequence length="524" mass="59674">MPQISTECLEEIFKYLENDHNSLFSCLLVEHSWSRIVIPILWSEHWEKANGKLIETYIACLDESDRDILLEEGVDLPDNPAPLYNYPRYLKKLDLGLLEDIIYGWLTEDGPLEPDELNQVTSVMYIICKLIIDNCDGLYNLEIGDWKENYNIPDIAPLKGARSAFVNLRNFQIHGTCNMASAEVLDNISNLLTVMTHFSNNIQSMKIDCCHCDFRLGKRLCALIESQSNLQHLLIEDSSGDSTLTPSLNSAFSSQFSYLKNVTISGLPLDNTFLINLANCKKLELLNIFHCRNVKSFDSILHQIEQPYQLPLSKFACLHNSINTVFILDIFEMSKNNLSKLILDNVESNMIEFVGNHCKNLEYLAININPEIIKSIHLLTNLNIKYFNFYSPSTSTVTTLSTDLLKLLGLSLPLNLDSLDLDFSITPDGLYEILNFTRARIKFLILKLPLPFDNIVGNYNIGVNDEFLNIVLKQTIFKGGILKELRIDRGGEFLLNMHFSKEMLAKAKGIIKISPELDIPWSTF</sequence>
<evidence type="ECO:0000313" key="2">
    <source>
        <dbReference type="Proteomes" id="UP000789860"/>
    </source>
</evidence>
<gene>
    <name evidence="1" type="ORF">SCALOS_LOCUS3560</name>
</gene>
<proteinExistence type="predicted"/>
<protein>
    <submittedName>
        <fullName evidence="1">3502_t:CDS:1</fullName>
    </submittedName>
</protein>
<dbReference type="Proteomes" id="UP000789860">
    <property type="component" value="Unassembled WGS sequence"/>
</dbReference>
<evidence type="ECO:0000313" key="1">
    <source>
        <dbReference type="EMBL" id="CAG8508684.1"/>
    </source>
</evidence>